<evidence type="ECO:0000313" key="2">
    <source>
        <dbReference type="Proteomes" id="UP000183809"/>
    </source>
</evidence>
<proteinExistence type="predicted"/>
<keyword evidence="2" id="KW-1185">Reference proteome</keyword>
<dbReference type="Proteomes" id="UP000183809">
    <property type="component" value="Unassembled WGS sequence"/>
</dbReference>
<accession>A0A1J9RSB1</accession>
<dbReference type="EMBL" id="MNUE01000061">
    <property type="protein sequence ID" value="OJD30413.1"/>
    <property type="molecule type" value="Genomic_DNA"/>
</dbReference>
<dbReference type="OrthoDB" id="4899475at2759"/>
<reference evidence="1 2" key="1">
    <citation type="submission" date="2016-10" db="EMBL/GenBank/DDBJ databases">
        <title>Proteomics and genomics reveal pathogen-plant mechanisms compatible with a hemibiotrophic lifestyle of Diplodia corticola.</title>
        <authorList>
            <person name="Fernandes I."/>
            <person name="De Jonge R."/>
            <person name="Van De Peer Y."/>
            <person name="Devreese B."/>
            <person name="Alves A."/>
            <person name="Esteves A.C."/>
        </authorList>
    </citation>
    <scope>NUCLEOTIDE SEQUENCE [LARGE SCALE GENOMIC DNA]</scope>
    <source>
        <strain evidence="1 2">CBS 112549</strain>
    </source>
</reference>
<dbReference type="RefSeq" id="XP_020126673.1">
    <property type="nucleotide sequence ID" value="XM_020277996.1"/>
</dbReference>
<evidence type="ECO:0000313" key="1">
    <source>
        <dbReference type="EMBL" id="OJD30413.1"/>
    </source>
</evidence>
<gene>
    <name evidence="1" type="ORF">BKCO1_610003</name>
</gene>
<protein>
    <submittedName>
        <fullName evidence="1">3-deoxy-d-manno-octulosonic acid transferase</fullName>
    </submittedName>
</protein>
<dbReference type="GeneID" id="31018257"/>
<dbReference type="AlphaFoldDB" id="A0A1J9RSB1"/>
<sequence>METGSLLQLVEEMAPLRPVIDIDTTASPAELSRKWATPLAILLQASRSLIDDVSIFMETGLPKVECPEAVAFRRAAYHWMTLIWESFVQITAVLGSHRQEPAHIAVWIDKQAHHDTRNIGYIIEATNESILFLRRYIKTLRAKTKHWAEIPTSSVPTACPYELLYRLLCRQENIQLSLHKEGAKETLLHLQRQTLFNLPAPPNVPYQYEAVKDVADGRPFMVFACTHPGQRGLVFGANEPKWSGFPEIMSVARASRDTQLSAYIPLADAAFQKLKEIELEIERELLLNNDSIKPSVLLWEARRRAIPAMRDEENFLGGTSEMGLAFRTPNWHGNQPCYLCQAMMGYQIAREWNEKEKKSYLTRQDLECKQEIYEAGVLYGHNSIHVGS</sequence>
<keyword evidence="1" id="KW-0808">Transferase</keyword>
<comment type="caution">
    <text evidence="1">The sequence shown here is derived from an EMBL/GenBank/DDBJ whole genome shotgun (WGS) entry which is preliminary data.</text>
</comment>
<organism evidence="1 2">
    <name type="scientific">Diplodia corticola</name>
    <dbReference type="NCBI Taxonomy" id="236234"/>
    <lineage>
        <taxon>Eukaryota</taxon>
        <taxon>Fungi</taxon>
        <taxon>Dikarya</taxon>
        <taxon>Ascomycota</taxon>
        <taxon>Pezizomycotina</taxon>
        <taxon>Dothideomycetes</taxon>
        <taxon>Dothideomycetes incertae sedis</taxon>
        <taxon>Botryosphaeriales</taxon>
        <taxon>Botryosphaeriaceae</taxon>
        <taxon>Diplodia</taxon>
    </lineage>
</organism>
<dbReference type="GO" id="GO:0016740">
    <property type="term" value="F:transferase activity"/>
    <property type="evidence" value="ECO:0007669"/>
    <property type="project" value="UniProtKB-KW"/>
</dbReference>
<name>A0A1J9RSB1_9PEZI</name>